<accession>A0A5C3DXX2</accession>
<dbReference type="Proteomes" id="UP000324022">
    <property type="component" value="Unassembled WGS sequence"/>
</dbReference>
<protein>
    <submittedName>
        <fullName evidence="2">Uncharacterized protein</fullName>
    </submittedName>
</protein>
<name>A0A5C3DXX2_9BASI</name>
<keyword evidence="3" id="KW-1185">Reference proteome</keyword>
<sequence>MGLRPIACLCSVSIYGLTLTRRAAVRLDVATCCISLCPSALGGTRGEPPTSFPPSSTRPSYLPPSVLLAIPDGDKPLAIPPPCVIGRTSPVRPWWRLFALSAYGSPDDSPQMQPSFGKRGRKDTSSARETWSQAFITSNNAALQAKVRIEEERTKREALCLQHQREERESQERAREAKKERDQRSREAERNFSLEMMRLVVTGKGFQLPILNDNNDSTTGAAFSLGCPAA</sequence>
<dbReference type="AlphaFoldDB" id="A0A5C3DXX2"/>
<evidence type="ECO:0000313" key="3">
    <source>
        <dbReference type="Proteomes" id="UP000324022"/>
    </source>
</evidence>
<evidence type="ECO:0000256" key="1">
    <source>
        <dbReference type="SAM" id="MobiDB-lite"/>
    </source>
</evidence>
<reference evidence="2 3" key="1">
    <citation type="submission" date="2018-03" db="EMBL/GenBank/DDBJ databases">
        <authorList>
            <person name="Guldener U."/>
        </authorList>
    </citation>
    <scope>NUCLEOTIDE SEQUENCE [LARGE SCALE GENOMIC DNA]</scope>
    <source>
        <strain evidence="2 3">NBRC100155</strain>
    </source>
</reference>
<feature type="region of interest" description="Disordered" evidence="1">
    <location>
        <begin position="106"/>
        <end position="128"/>
    </location>
</feature>
<dbReference type="EMBL" id="OOIN01000005">
    <property type="protein sequence ID" value="SPO23075.1"/>
    <property type="molecule type" value="Genomic_DNA"/>
</dbReference>
<gene>
    <name evidence="2" type="ORF">UTRI_01753</name>
</gene>
<organism evidence="2 3">
    <name type="scientific">Ustilago trichophora</name>
    <dbReference type="NCBI Taxonomy" id="86804"/>
    <lineage>
        <taxon>Eukaryota</taxon>
        <taxon>Fungi</taxon>
        <taxon>Dikarya</taxon>
        <taxon>Basidiomycota</taxon>
        <taxon>Ustilaginomycotina</taxon>
        <taxon>Ustilaginomycetes</taxon>
        <taxon>Ustilaginales</taxon>
        <taxon>Ustilaginaceae</taxon>
        <taxon>Ustilago</taxon>
    </lineage>
</organism>
<evidence type="ECO:0000313" key="2">
    <source>
        <dbReference type="EMBL" id="SPO23075.1"/>
    </source>
</evidence>
<proteinExistence type="predicted"/>
<feature type="region of interest" description="Disordered" evidence="1">
    <location>
        <begin position="161"/>
        <end position="189"/>
    </location>
</feature>